<feature type="compositionally biased region" description="Low complexity" evidence="6">
    <location>
        <begin position="163"/>
        <end position="177"/>
    </location>
</feature>
<dbReference type="GO" id="GO:0000124">
    <property type="term" value="C:SAGA complex"/>
    <property type="evidence" value="ECO:0007669"/>
    <property type="project" value="TreeGrafter"/>
</dbReference>
<feature type="region of interest" description="Disordered" evidence="6">
    <location>
        <begin position="541"/>
        <end position="583"/>
    </location>
</feature>
<keyword evidence="4" id="KW-0804">Transcription</keyword>
<comment type="similarity">
    <text evidence="2">Belongs to the NGG1 family.</text>
</comment>
<reference evidence="7 8" key="1">
    <citation type="journal article" date="2018" name="Mol. Biol. Evol.">
        <title>Broad Genomic Sampling Reveals a Smut Pathogenic Ancestry of the Fungal Clade Ustilaginomycotina.</title>
        <authorList>
            <person name="Kijpornyongpan T."/>
            <person name="Mondo S.J."/>
            <person name="Barry K."/>
            <person name="Sandor L."/>
            <person name="Lee J."/>
            <person name="Lipzen A."/>
            <person name="Pangilinan J."/>
            <person name="LaButti K."/>
            <person name="Hainaut M."/>
            <person name="Henrissat B."/>
            <person name="Grigoriev I.V."/>
            <person name="Spatafora J.W."/>
            <person name="Aime M.C."/>
        </authorList>
    </citation>
    <scope>NUCLEOTIDE SEQUENCE [LARGE SCALE GENOMIC DNA]</scope>
    <source>
        <strain evidence="7 8">MCA 3882</strain>
    </source>
</reference>
<evidence type="ECO:0000313" key="8">
    <source>
        <dbReference type="Proteomes" id="UP000245771"/>
    </source>
</evidence>
<keyword evidence="3" id="KW-0805">Transcription regulation</keyword>
<feature type="region of interest" description="Disordered" evidence="6">
    <location>
        <begin position="496"/>
        <end position="517"/>
    </location>
</feature>
<feature type="compositionally biased region" description="Low complexity" evidence="6">
    <location>
        <begin position="9"/>
        <end position="21"/>
    </location>
</feature>
<dbReference type="PANTHER" id="PTHR13556">
    <property type="entry name" value="TRANSCRIPTIONAL ADAPTER 3-RELATED"/>
    <property type="match status" value="1"/>
</dbReference>
<evidence type="ECO:0000256" key="1">
    <source>
        <dbReference type="ARBA" id="ARBA00004123"/>
    </source>
</evidence>
<evidence type="ECO:0000256" key="5">
    <source>
        <dbReference type="ARBA" id="ARBA00023242"/>
    </source>
</evidence>
<keyword evidence="8" id="KW-1185">Reference proteome</keyword>
<feature type="compositionally biased region" description="Low complexity" evidence="6">
    <location>
        <begin position="714"/>
        <end position="729"/>
    </location>
</feature>
<proteinExistence type="inferred from homology"/>
<organism evidence="7 8">
    <name type="scientific">Meira miltonrushii</name>
    <dbReference type="NCBI Taxonomy" id="1280837"/>
    <lineage>
        <taxon>Eukaryota</taxon>
        <taxon>Fungi</taxon>
        <taxon>Dikarya</taxon>
        <taxon>Basidiomycota</taxon>
        <taxon>Ustilaginomycotina</taxon>
        <taxon>Exobasidiomycetes</taxon>
        <taxon>Exobasidiales</taxon>
        <taxon>Brachybasidiaceae</taxon>
        <taxon>Meira</taxon>
    </lineage>
</organism>
<feature type="region of interest" description="Disordered" evidence="6">
    <location>
        <begin position="714"/>
        <end position="733"/>
    </location>
</feature>
<evidence type="ECO:0000256" key="4">
    <source>
        <dbReference type="ARBA" id="ARBA00023163"/>
    </source>
</evidence>
<evidence type="ECO:0000313" key="7">
    <source>
        <dbReference type="EMBL" id="PWN36417.1"/>
    </source>
</evidence>
<dbReference type="Proteomes" id="UP000245771">
    <property type="component" value="Unassembled WGS sequence"/>
</dbReference>
<feature type="compositionally biased region" description="Polar residues" evidence="6">
    <location>
        <begin position="555"/>
        <end position="564"/>
    </location>
</feature>
<dbReference type="GO" id="GO:0005634">
    <property type="term" value="C:nucleus"/>
    <property type="evidence" value="ECO:0007669"/>
    <property type="project" value="UniProtKB-SubCell"/>
</dbReference>
<dbReference type="GO" id="GO:0003713">
    <property type="term" value="F:transcription coactivator activity"/>
    <property type="evidence" value="ECO:0007669"/>
    <property type="project" value="TreeGrafter"/>
</dbReference>
<feature type="compositionally biased region" description="Polar residues" evidence="6">
    <location>
        <begin position="67"/>
        <end position="80"/>
    </location>
</feature>
<dbReference type="InterPro" id="IPR019340">
    <property type="entry name" value="Histone_AcTrfase_su3"/>
</dbReference>
<keyword evidence="5" id="KW-0539">Nucleus</keyword>
<evidence type="ECO:0000256" key="2">
    <source>
        <dbReference type="ARBA" id="ARBA00005330"/>
    </source>
</evidence>
<feature type="region of interest" description="Disordered" evidence="6">
    <location>
        <begin position="67"/>
        <end position="265"/>
    </location>
</feature>
<feature type="compositionally biased region" description="Polar residues" evidence="6">
    <location>
        <begin position="114"/>
        <end position="139"/>
    </location>
</feature>
<dbReference type="GO" id="GO:0006357">
    <property type="term" value="P:regulation of transcription by RNA polymerase II"/>
    <property type="evidence" value="ECO:0007669"/>
    <property type="project" value="TreeGrafter"/>
</dbReference>
<dbReference type="RefSeq" id="XP_025356719.1">
    <property type="nucleotide sequence ID" value="XM_025502522.1"/>
</dbReference>
<dbReference type="STRING" id="1280837.A0A316VFK7"/>
<accession>A0A316VFK7</accession>
<gene>
    <name evidence="7" type="ORF">FA14DRAFT_55038</name>
</gene>
<dbReference type="Pfam" id="PF10198">
    <property type="entry name" value="Ada3"/>
    <property type="match status" value="1"/>
</dbReference>
<feature type="compositionally biased region" description="Basic and acidic residues" evidence="6">
    <location>
        <begin position="152"/>
        <end position="162"/>
    </location>
</feature>
<evidence type="ECO:0000256" key="6">
    <source>
        <dbReference type="SAM" id="MobiDB-lite"/>
    </source>
</evidence>
<dbReference type="InParanoid" id="A0A316VFK7"/>
<evidence type="ECO:0000256" key="3">
    <source>
        <dbReference type="ARBA" id="ARBA00023015"/>
    </source>
</evidence>
<dbReference type="OrthoDB" id="1232at2759"/>
<dbReference type="PANTHER" id="PTHR13556:SF2">
    <property type="entry name" value="TRANSCRIPTIONAL ADAPTER 3"/>
    <property type="match status" value="1"/>
</dbReference>
<comment type="subcellular location">
    <subcellularLocation>
        <location evidence="1">Nucleus</location>
    </subcellularLocation>
</comment>
<feature type="compositionally biased region" description="Low complexity" evidence="6">
    <location>
        <begin position="82"/>
        <end position="94"/>
    </location>
</feature>
<dbReference type="GeneID" id="37024303"/>
<feature type="region of interest" description="Disordered" evidence="6">
    <location>
        <begin position="1"/>
        <end position="21"/>
    </location>
</feature>
<sequence>MPSTHRTRSSTPIASSSRDSASIQIASIAASTDIPSSNELASLARILRDRKKLLKRKLEVVQNDEQNITSGGKGTNTRRTTLLESLENIESSSARRSRSRSPTGSARKERPTPLNLQTSSGKLNRNANLSSPTSATQPLPTGDGQRPRIKVKRESERDRSIDAHSVASGSGSHALGSTNRAGSEASPGPDGDWDDEGPSRPGRGFFNKRKRHRGTNDRDGSADEYSQSEIDSPAPPASSRVSGQGDSSWPKRESMFSSSTGAASTHKLKLNPTAQTAHLKRDSLSGGMLRRPLGLRGDDFGQMPLTPFQIQQAAMWELPKRTPDTFIPKEGQRRHIRPYPIKPDEVDVDFSSMDWRERDKERDRLEAAAAASAAGTPVGPGPGQAVVKDTAVSRARDRKQDQVPFHTFQQWCDGWFRTLTDEDLAWLSSKSEDMDLFSIPSLGRHYKEIWEEEEANGALVPTVYLTNAPYSTTPLQSAFPVSANMNGRSMPGSSNGMGPGIASSHMTKPPKFDPRQLKDDHLFAGSLDEVRGGPFTERLLSVLLPTPPPSDDSGEANQQANQNAGPGGLVLISGHGGGNAGTSQDMADYEDRLMRELKAIDVIGNEDSIDWSDRTDDEISSTLRKVQNLLRKQIRINEVRKLRLYELAKDRMGYQDYVACLTSAEREIESGWLKRQQQIRKSMSAQKKKKGSTSGAGSGAAAVAAAAIGDTNAANSPAAAGTPGASSSAMTAQGSTQGFVAENRGGGPIKPQFSDQLISAMDKRRKLIFALEPIFAKNPLAKFTPKGDESIYADLDLNQ</sequence>
<name>A0A316VFK7_9BASI</name>
<dbReference type="AlphaFoldDB" id="A0A316VFK7"/>
<protein>
    <submittedName>
        <fullName evidence="7">Uncharacterized protein</fullName>
    </submittedName>
</protein>
<dbReference type="EMBL" id="KZ819603">
    <property type="protein sequence ID" value="PWN36417.1"/>
    <property type="molecule type" value="Genomic_DNA"/>
</dbReference>